<sequence length="417" mass="47673">MFKLLVGVSMAVGANQLLSCDNPLSRRMHADEGKEAWVDIFAIQLTKKVIVMADEKISIPKYCIENNQNDLLDDNNENSNLNRDDADGSDSDETSSNDDHDSIVNLSIDQFVRGMKSGSIRYHSLPPIRVIHHGARYISVQGSDAYVYALRQLVQEELPFRDLKFRAIILKEAFARVQLTSLREKSQDSIDNIVLYDLSQVQLVNERPQDSEEAYKSIYPDTISIGHVQPIIPNIEEYLDESRKNTLLQVMLQYEPGKYKPLEVCHDQGVFYTCDIELFSIYKDIVDQRKTLGIRNELMIPVNHSDLKLREVKLLFLKSHFRKFQQQQSPKNNLTNTEQTNNDQHSLSSIETSEMVINSSNMATAQPSEVNECMVCMEQNKDCALNCGHVYCNRCAYALKRCPMCDSVVSTRLKLYL</sequence>
<dbReference type="PROSITE" id="PS50089">
    <property type="entry name" value="ZF_RING_2"/>
    <property type="match status" value="1"/>
</dbReference>
<dbReference type="Gene3D" id="3.30.40.10">
    <property type="entry name" value="Zinc/RING finger domain, C3HC4 (zinc finger)"/>
    <property type="match status" value="1"/>
</dbReference>
<organism evidence="7 8">
    <name type="scientific">Naegleria lovaniensis</name>
    <name type="common">Amoeba</name>
    <dbReference type="NCBI Taxonomy" id="51637"/>
    <lineage>
        <taxon>Eukaryota</taxon>
        <taxon>Discoba</taxon>
        <taxon>Heterolobosea</taxon>
        <taxon>Tetramitia</taxon>
        <taxon>Eutetramitia</taxon>
        <taxon>Vahlkampfiidae</taxon>
        <taxon>Naegleria</taxon>
    </lineage>
</organism>
<dbReference type="PROSITE" id="PS00518">
    <property type="entry name" value="ZF_RING_1"/>
    <property type="match status" value="1"/>
</dbReference>
<feature type="region of interest" description="Disordered" evidence="5">
    <location>
        <begin position="73"/>
        <end position="101"/>
    </location>
</feature>
<accession>A0AA88KPY9</accession>
<dbReference type="InterPro" id="IPR017907">
    <property type="entry name" value="Znf_RING_CS"/>
</dbReference>
<comment type="caution">
    <text evidence="7">The sequence shown here is derived from an EMBL/GenBank/DDBJ whole genome shotgun (WGS) entry which is preliminary data.</text>
</comment>
<reference evidence="7 8" key="1">
    <citation type="journal article" date="2018" name="BMC Genomics">
        <title>The genome of Naegleria lovaniensis, the basis for a comparative approach to unravel pathogenicity factors of the human pathogenic amoeba N. fowleri.</title>
        <authorList>
            <person name="Liechti N."/>
            <person name="Schurch N."/>
            <person name="Bruggmann R."/>
            <person name="Wittwer M."/>
        </authorList>
    </citation>
    <scope>NUCLEOTIDE SEQUENCE [LARGE SCALE GENOMIC DNA]</scope>
    <source>
        <strain evidence="7 8">ATCC 30569</strain>
    </source>
</reference>
<dbReference type="RefSeq" id="XP_044553641.1">
    <property type="nucleotide sequence ID" value="XM_044689086.1"/>
</dbReference>
<evidence type="ECO:0000256" key="4">
    <source>
        <dbReference type="PROSITE-ProRule" id="PRU00175"/>
    </source>
</evidence>
<dbReference type="InterPro" id="IPR001841">
    <property type="entry name" value="Znf_RING"/>
</dbReference>
<keyword evidence="8" id="KW-1185">Reference proteome</keyword>
<dbReference type="Pfam" id="PF13920">
    <property type="entry name" value="zf-C3HC4_3"/>
    <property type="match status" value="1"/>
</dbReference>
<keyword evidence="3" id="KW-0862">Zinc</keyword>
<feature type="region of interest" description="Disordered" evidence="5">
    <location>
        <begin position="326"/>
        <end position="346"/>
    </location>
</feature>
<evidence type="ECO:0000256" key="1">
    <source>
        <dbReference type="ARBA" id="ARBA00022723"/>
    </source>
</evidence>
<dbReference type="AlphaFoldDB" id="A0AA88KPY9"/>
<keyword evidence="1" id="KW-0479">Metal-binding</keyword>
<protein>
    <recommendedName>
        <fullName evidence="6">RING-type domain-containing protein</fullName>
    </recommendedName>
</protein>
<keyword evidence="2 4" id="KW-0863">Zinc-finger</keyword>
<dbReference type="SMART" id="SM00184">
    <property type="entry name" value="RING"/>
    <property type="match status" value="1"/>
</dbReference>
<gene>
    <name evidence="7" type="ORF">C9374_013232</name>
</gene>
<evidence type="ECO:0000256" key="3">
    <source>
        <dbReference type="ARBA" id="ARBA00022833"/>
    </source>
</evidence>
<dbReference type="InterPro" id="IPR013083">
    <property type="entry name" value="Znf_RING/FYVE/PHD"/>
</dbReference>
<dbReference type="GO" id="GO:0008270">
    <property type="term" value="F:zinc ion binding"/>
    <property type="evidence" value="ECO:0007669"/>
    <property type="project" value="UniProtKB-KW"/>
</dbReference>
<feature type="domain" description="RING-type" evidence="6">
    <location>
        <begin position="373"/>
        <end position="406"/>
    </location>
</feature>
<evidence type="ECO:0000313" key="7">
    <source>
        <dbReference type="EMBL" id="KAG2391747.1"/>
    </source>
</evidence>
<proteinExistence type="predicted"/>
<dbReference type="EMBL" id="PYSW02000006">
    <property type="protein sequence ID" value="KAG2391747.1"/>
    <property type="molecule type" value="Genomic_DNA"/>
</dbReference>
<dbReference type="GeneID" id="68105685"/>
<evidence type="ECO:0000259" key="6">
    <source>
        <dbReference type="PROSITE" id="PS50089"/>
    </source>
</evidence>
<dbReference type="Proteomes" id="UP000816034">
    <property type="component" value="Unassembled WGS sequence"/>
</dbReference>
<feature type="compositionally biased region" description="Acidic residues" evidence="5">
    <location>
        <begin position="87"/>
        <end position="96"/>
    </location>
</feature>
<evidence type="ECO:0000256" key="2">
    <source>
        <dbReference type="ARBA" id="ARBA00022771"/>
    </source>
</evidence>
<evidence type="ECO:0000256" key="5">
    <source>
        <dbReference type="SAM" id="MobiDB-lite"/>
    </source>
</evidence>
<evidence type="ECO:0000313" key="8">
    <source>
        <dbReference type="Proteomes" id="UP000816034"/>
    </source>
</evidence>
<dbReference type="SUPFAM" id="SSF57850">
    <property type="entry name" value="RING/U-box"/>
    <property type="match status" value="1"/>
</dbReference>
<name>A0AA88KPY9_NAELO</name>